<keyword evidence="2" id="KW-0813">Transport</keyword>
<keyword evidence="3" id="KW-0479">Metal-binding</keyword>
<evidence type="ECO:0000313" key="7">
    <source>
        <dbReference type="Proteomes" id="UP000262325"/>
    </source>
</evidence>
<dbReference type="SUPFAM" id="SSF47188">
    <property type="entry name" value="Hemerythrin-like"/>
    <property type="match status" value="1"/>
</dbReference>
<keyword evidence="2" id="KW-0561">Oxygen transport</keyword>
<comment type="caution">
    <text evidence="6">The sequence shown here is derived from an EMBL/GenBank/DDBJ whole genome shotgun (WGS) entry which is preliminary data.</text>
</comment>
<comment type="similarity">
    <text evidence="1">Belongs to the hemerythrin family.</text>
</comment>
<dbReference type="InterPro" id="IPR035938">
    <property type="entry name" value="Hemerythrin-like_sf"/>
</dbReference>
<evidence type="ECO:0000259" key="5">
    <source>
        <dbReference type="Pfam" id="PF01814"/>
    </source>
</evidence>
<proteinExistence type="inferred from homology"/>
<evidence type="ECO:0000313" key="6">
    <source>
        <dbReference type="EMBL" id="HCW92907.1"/>
    </source>
</evidence>
<evidence type="ECO:0000256" key="4">
    <source>
        <dbReference type="ARBA" id="ARBA00023004"/>
    </source>
</evidence>
<dbReference type="PROSITE" id="PS00550">
    <property type="entry name" value="HEMERYTHRINS"/>
    <property type="match status" value="1"/>
</dbReference>
<dbReference type="InterPro" id="IPR012312">
    <property type="entry name" value="Hemerythrin-like"/>
</dbReference>
<dbReference type="InterPro" id="IPR016131">
    <property type="entry name" value="Haemerythrin_Fe_BS"/>
</dbReference>
<dbReference type="PANTHER" id="PTHR37164:SF1">
    <property type="entry name" value="BACTERIOHEMERYTHRIN"/>
    <property type="match status" value="1"/>
</dbReference>
<dbReference type="Gene3D" id="1.20.120.50">
    <property type="entry name" value="Hemerythrin-like"/>
    <property type="match status" value="1"/>
</dbReference>
<dbReference type="Proteomes" id="UP000262325">
    <property type="component" value="Unassembled WGS sequence"/>
</dbReference>
<dbReference type="GO" id="GO:0046872">
    <property type="term" value="F:metal ion binding"/>
    <property type="evidence" value="ECO:0007669"/>
    <property type="project" value="UniProtKB-KW"/>
</dbReference>
<accession>A0A3D5QAP4</accession>
<dbReference type="InterPro" id="IPR050669">
    <property type="entry name" value="Hemerythrin"/>
</dbReference>
<dbReference type="NCBIfam" id="TIGR02481">
    <property type="entry name" value="hemeryth_dom"/>
    <property type="match status" value="1"/>
</dbReference>
<evidence type="ECO:0000256" key="1">
    <source>
        <dbReference type="ARBA" id="ARBA00010587"/>
    </source>
</evidence>
<feature type="domain" description="Hemerythrin-like" evidence="5">
    <location>
        <begin position="135"/>
        <end position="253"/>
    </location>
</feature>
<dbReference type="NCBIfam" id="NF033749">
    <property type="entry name" value="bact_hemeryth"/>
    <property type="match status" value="1"/>
</dbReference>
<sequence>MSEKKTLNVSTLSKSFDDVSSLMQGIIDTPPEKIKTKELKHCISALENFKKYTDLLMDSCAYKNKSTVNSGIEKYLPDLNNLLLELEVYYGGKNIKNLSQIKQLAEKIYDDYLLKVKYELIPYINSRMFSRKLITGVRIIDAQHKALFTFMDKFVSRVINEASNEDLEKVQRFLIKYTHIHFNEEEKLMEESGYPRKRAHKSEHKDFVDMIEKIDRFKEGGNESSTDEILRYIYFDLNQWFINHILKSDRDFVEFHKNRMGNED</sequence>
<protein>
    <recommendedName>
        <fullName evidence="5">Hemerythrin-like domain-containing protein</fullName>
    </recommendedName>
</protein>
<dbReference type="AlphaFoldDB" id="A0A3D5QAP4"/>
<dbReference type="Pfam" id="PF01814">
    <property type="entry name" value="Hemerythrin"/>
    <property type="match status" value="1"/>
</dbReference>
<dbReference type="EMBL" id="DPPF01000089">
    <property type="protein sequence ID" value="HCW92907.1"/>
    <property type="molecule type" value="Genomic_DNA"/>
</dbReference>
<organism evidence="6 7">
    <name type="scientific">Flexistipes sinusarabici</name>
    <dbReference type="NCBI Taxonomy" id="2352"/>
    <lineage>
        <taxon>Bacteria</taxon>
        <taxon>Pseudomonadati</taxon>
        <taxon>Deferribacterota</taxon>
        <taxon>Deferribacteres</taxon>
        <taxon>Deferribacterales</taxon>
        <taxon>Flexistipitaceae</taxon>
        <taxon>Flexistipes</taxon>
    </lineage>
</organism>
<evidence type="ECO:0000256" key="2">
    <source>
        <dbReference type="ARBA" id="ARBA00022621"/>
    </source>
</evidence>
<reference evidence="6 7" key="1">
    <citation type="journal article" date="2018" name="Nat. Biotechnol.">
        <title>A standardized bacterial taxonomy based on genome phylogeny substantially revises the tree of life.</title>
        <authorList>
            <person name="Parks D.H."/>
            <person name="Chuvochina M."/>
            <person name="Waite D.W."/>
            <person name="Rinke C."/>
            <person name="Skarshewski A."/>
            <person name="Chaumeil P.A."/>
            <person name="Hugenholtz P."/>
        </authorList>
    </citation>
    <scope>NUCLEOTIDE SEQUENCE [LARGE SCALE GENOMIC DNA]</scope>
    <source>
        <strain evidence="6">UBA8672</strain>
    </source>
</reference>
<gene>
    <name evidence="6" type="ORF">DHM44_04420</name>
</gene>
<name>A0A3D5QAP4_FLESI</name>
<evidence type="ECO:0000256" key="3">
    <source>
        <dbReference type="ARBA" id="ARBA00022723"/>
    </source>
</evidence>
<dbReference type="GO" id="GO:0005344">
    <property type="term" value="F:oxygen carrier activity"/>
    <property type="evidence" value="ECO:0007669"/>
    <property type="project" value="UniProtKB-KW"/>
</dbReference>
<dbReference type="CDD" id="cd12107">
    <property type="entry name" value="Hemerythrin"/>
    <property type="match status" value="1"/>
</dbReference>
<keyword evidence="4" id="KW-0408">Iron</keyword>
<dbReference type="InterPro" id="IPR012827">
    <property type="entry name" value="Hemerythrin_metal-bd"/>
</dbReference>
<dbReference type="PANTHER" id="PTHR37164">
    <property type="entry name" value="BACTERIOHEMERYTHRIN"/>
    <property type="match status" value="1"/>
</dbReference>